<dbReference type="EMBL" id="MN738828">
    <property type="protein sequence ID" value="QHT38199.1"/>
    <property type="molecule type" value="Genomic_DNA"/>
</dbReference>
<dbReference type="GO" id="GO:0007602">
    <property type="term" value="P:phototransduction"/>
    <property type="evidence" value="ECO:0007669"/>
    <property type="project" value="UniProtKB-KW"/>
</dbReference>
<feature type="transmembrane region" description="Helical" evidence="11">
    <location>
        <begin position="121"/>
        <end position="140"/>
    </location>
</feature>
<dbReference type="InterPro" id="IPR001425">
    <property type="entry name" value="Arc/bac/fun_rhodopsins"/>
</dbReference>
<feature type="transmembrane region" description="Helical" evidence="11">
    <location>
        <begin position="89"/>
        <end position="109"/>
    </location>
</feature>
<protein>
    <recommendedName>
        <fullName evidence="13">Bacteriorhodopsin-like protein</fullName>
    </recommendedName>
</protein>
<keyword evidence="4" id="KW-0716">Sensory transduction</keyword>
<keyword evidence="8" id="KW-0157">Chromophore</keyword>
<dbReference type="Gene3D" id="1.20.1070.10">
    <property type="entry name" value="Rhodopsin 7-helix transmembrane proteins"/>
    <property type="match status" value="1"/>
</dbReference>
<keyword evidence="10" id="KW-0675">Receptor</keyword>
<dbReference type="PROSITE" id="PS00950">
    <property type="entry name" value="BACTERIAL_OPSIN_1"/>
    <property type="match status" value="1"/>
</dbReference>
<feature type="transmembrane region" description="Helical" evidence="11">
    <location>
        <begin position="203"/>
        <end position="224"/>
    </location>
</feature>
<evidence type="ECO:0000313" key="12">
    <source>
        <dbReference type="EMBL" id="QHT38199.1"/>
    </source>
</evidence>
<evidence type="ECO:0000256" key="10">
    <source>
        <dbReference type="ARBA" id="ARBA00023170"/>
    </source>
</evidence>
<dbReference type="GO" id="GO:0009881">
    <property type="term" value="F:photoreceptor activity"/>
    <property type="evidence" value="ECO:0007669"/>
    <property type="project" value="UniProtKB-KW"/>
</dbReference>
<dbReference type="AlphaFoldDB" id="A0A6C0FCC0"/>
<dbReference type="GO" id="GO:0016020">
    <property type="term" value="C:membrane"/>
    <property type="evidence" value="ECO:0007669"/>
    <property type="project" value="UniProtKB-SubCell"/>
</dbReference>
<evidence type="ECO:0000256" key="11">
    <source>
        <dbReference type="SAM" id="Phobius"/>
    </source>
</evidence>
<keyword evidence="7 11" id="KW-1133">Transmembrane helix</keyword>
<keyword evidence="3" id="KW-0600">Photoreceptor protein</keyword>
<evidence type="ECO:0000256" key="6">
    <source>
        <dbReference type="ARBA" id="ARBA00022925"/>
    </source>
</evidence>
<evidence type="ECO:0000256" key="9">
    <source>
        <dbReference type="ARBA" id="ARBA00023136"/>
    </source>
</evidence>
<dbReference type="SMART" id="SM01021">
    <property type="entry name" value="Bac_rhodopsin"/>
    <property type="match status" value="1"/>
</dbReference>
<dbReference type="SUPFAM" id="SSF81321">
    <property type="entry name" value="Family A G protein-coupled receptor-like"/>
    <property type="match status" value="1"/>
</dbReference>
<feature type="transmembrane region" description="Helical" evidence="11">
    <location>
        <begin position="146"/>
        <end position="165"/>
    </location>
</feature>
<keyword evidence="5 11" id="KW-0812">Transmembrane</keyword>
<sequence length="232" mass="27138">MEKKLTTELLSLNDKLLIDNSFYITYVFLMTTATITFIEAIRTKDEKVRHILNLETCISVVAAFFYSKFVENVEKNPETDYEKLNKMRYTDWSITTPIMLLVLVLAFLYNSKGGSLPFSKFLLILFFNFGMLGMGYLGELNVLSKLTANGLGFGFFAALYGYIYQQFLYKQYNFDNLILYLAFFILWAFYGVAYFFNEVNKNVVYNVLDLFSKCFVGIFFWAYFTKTFTLRS</sequence>
<dbReference type="InterPro" id="IPR018229">
    <property type="entry name" value="Rhodopsin_retinal_BS"/>
</dbReference>
<dbReference type="GO" id="GO:0005216">
    <property type="term" value="F:monoatomic ion channel activity"/>
    <property type="evidence" value="ECO:0007669"/>
    <property type="project" value="InterPro"/>
</dbReference>
<comment type="subcellular location">
    <subcellularLocation>
        <location evidence="1">Membrane</location>
        <topology evidence="1">Multi-pass membrane protein</topology>
    </subcellularLocation>
</comment>
<keyword evidence="6" id="KW-0681">Retinal protein</keyword>
<feature type="transmembrane region" description="Helical" evidence="11">
    <location>
        <begin position="20"/>
        <end position="38"/>
    </location>
</feature>
<evidence type="ECO:0000256" key="1">
    <source>
        <dbReference type="ARBA" id="ARBA00004141"/>
    </source>
</evidence>
<keyword evidence="9 11" id="KW-0472">Membrane</keyword>
<dbReference type="Pfam" id="PF01036">
    <property type="entry name" value="Bac_rhodopsin"/>
    <property type="match status" value="1"/>
</dbReference>
<comment type="similarity">
    <text evidence="2">Belongs to the archaeal/bacterial/fungal opsin family.</text>
</comment>
<evidence type="ECO:0000256" key="5">
    <source>
        <dbReference type="ARBA" id="ARBA00022692"/>
    </source>
</evidence>
<accession>A0A6C0FCC0</accession>
<evidence type="ECO:0008006" key="13">
    <source>
        <dbReference type="Google" id="ProtNLM"/>
    </source>
</evidence>
<name>A0A6C0FCC0_9ZZZZ</name>
<reference evidence="12" key="1">
    <citation type="journal article" date="2020" name="Nature">
        <title>Giant virus diversity and host interactions through global metagenomics.</title>
        <authorList>
            <person name="Schulz F."/>
            <person name="Roux S."/>
            <person name="Paez-Espino D."/>
            <person name="Jungbluth S."/>
            <person name="Walsh D.A."/>
            <person name="Denef V.J."/>
            <person name="McMahon K.D."/>
            <person name="Konstantinidis K.T."/>
            <person name="Eloe-Fadrosh E.A."/>
            <person name="Kyrpides N.C."/>
            <person name="Woyke T."/>
        </authorList>
    </citation>
    <scope>NUCLEOTIDE SEQUENCE</scope>
    <source>
        <strain evidence="12">GVMAG-S-ERX556049-19</strain>
    </source>
</reference>
<feature type="transmembrane region" description="Helical" evidence="11">
    <location>
        <begin position="177"/>
        <end position="197"/>
    </location>
</feature>
<proteinExistence type="inferred from homology"/>
<evidence type="ECO:0000256" key="3">
    <source>
        <dbReference type="ARBA" id="ARBA00022543"/>
    </source>
</evidence>
<dbReference type="PRINTS" id="PR00251">
    <property type="entry name" value="BACTRLOPSIN"/>
</dbReference>
<evidence type="ECO:0000256" key="4">
    <source>
        <dbReference type="ARBA" id="ARBA00022606"/>
    </source>
</evidence>
<evidence type="ECO:0000256" key="8">
    <source>
        <dbReference type="ARBA" id="ARBA00022991"/>
    </source>
</evidence>
<evidence type="ECO:0000256" key="2">
    <source>
        <dbReference type="ARBA" id="ARBA00008130"/>
    </source>
</evidence>
<evidence type="ECO:0000256" key="7">
    <source>
        <dbReference type="ARBA" id="ARBA00022989"/>
    </source>
</evidence>
<organism evidence="12">
    <name type="scientific">viral metagenome</name>
    <dbReference type="NCBI Taxonomy" id="1070528"/>
    <lineage>
        <taxon>unclassified sequences</taxon>
        <taxon>metagenomes</taxon>
        <taxon>organismal metagenomes</taxon>
    </lineage>
</organism>